<feature type="transmembrane region" description="Helical" evidence="6">
    <location>
        <begin position="6"/>
        <end position="35"/>
    </location>
</feature>
<organism evidence="7 8">
    <name type="scientific">Brasilonema bromeliae SPC951</name>
    <dbReference type="NCBI Taxonomy" id="385972"/>
    <lineage>
        <taxon>Bacteria</taxon>
        <taxon>Bacillati</taxon>
        <taxon>Cyanobacteriota</taxon>
        <taxon>Cyanophyceae</taxon>
        <taxon>Nostocales</taxon>
        <taxon>Scytonemataceae</taxon>
        <taxon>Brasilonema</taxon>
        <taxon>Bromeliae group (in: Brasilonema)</taxon>
    </lineage>
</organism>
<comment type="caution">
    <text evidence="7">The sequence shown here is derived from an EMBL/GenBank/DDBJ whole genome shotgun (WGS) entry which is preliminary data.</text>
</comment>
<protein>
    <recommendedName>
        <fullName evidence="6">Probable membrane transporter protein</fullName>
    </recommendedName>
</protein>
<comment type="similarity">
    <text evidence="2 6">Belongs to the 4-toluene sulfonate uptake permease (TSUP) (TC 2.A.102) family.</text>
</comment>
<keyword evidence="6" id="KW-1003">Cell membrane</keyword>
<feature type="transmembrane region" description="Helical" evidence="6">
    <location>
        <begin position="245"/>
        <end position="262"/>
    </location>
</feature>
<dbReference type="Proteomes" id="UP000718564">
    <property type="component" value="Unassembled WGS sequence"/>
</dbReference>
<proteinExistence type="inferred from homology"/>
<dbReference type="EMBL" id="QMEB01000355">
    <property type="protein sequence ID" value="NMG22951.1"/>
    <property type="molecule type" value="Genomic_DNA"/>
</dbReference>
<name>A0ABX1PHA1_9CYAN</name>
<dbReference type="InterPro" id="IPR051598">
    <property type="entry name" value="TSUP/Inactive_protease-like"/>
</dbReference>
<accession>A0ABX1PHA1</accession>
<keyword evidence="5 6" id="KW-0472">Membrane</keyword>
<keyword evidence="8" id="KW-1185">Reference proteome</keyword>
<evidence type="ECO:0000313" key="7">
    <source>
        <dbReference type="EMBL" id="NMG22951.1"/>
    </source>
</evidence>
<dbReference type="PANTHER" id="PTHR43701">
    <property type="entry name" value="MEMBRANE TRANSPORTER PROTEIN MJ0441-RELATED"/>
    <property type="match status" value="1"/>
</dbReference>
<dbReference type="PANTHER" id="PTHR43701:SF2">
    <property type="entry name" value="MEMBRANE TRANSPORTER PROTEIN YJNA-RELATED"/>
    <property type="match status" value="1"/>
</dbReference>
<evidence type="ECO:0000256" key="4">
    <source>
        <dbReference type="ARBA" id="ARBA00022989"/>
    </source>
</evidence>
<dbReference type="Pfam" id="PF01925">
    <property type="entry name" value="TauE"/>
    <property type="match status" value="1"/>
</dbReference>
<feature type="transmembrane region" description="Helical" evidence="6">
    <location>
        <begin position="151"/>
        <end position="183"/>
    </location>
</feature>
<feature type="transmembrane region" description="Helical" evidence="6">
    <location>
        <begin position="75"/>
        <end position="94"/>
    </location>
</feature>
<dbReference type="RefSeq" id="WP_169158122.1">
    <property type="nucleotide sequence ID" value="NZ_CAWPJE010000375.1"/>
</dbReference>
<feature type="transmembrane region" description="Helical" evidence="6">
    <location>
        <begin position="106"/>
        <end position="131"/>
    </location>
</feature>
<sequence length="267" mass="28826">MHYSLLPVFSFFIGIVVGLTGIGGASLITPMLIFLFQVPPSIAVSSDVVSATLMKFVGGYQHWQQKTLDVQVVKWLAFGSVPGSLFGVGILHFVKLTGEQNLDDILLHLVGMMILFMTLLALAQLLVLWFFPDFKLPELPKFDLTTKLGCAIAISVGAVLGCLVGLTSVSSGSMFALVLIAFFQLETRKLVGTDISQAAILLFFTSLGHLTLGTVDWSLVLPIWLGSVPGVLLGAKLCQLAPQRPLRFIIYTILLMASYKLVSPVGV</sequence>
<keyword evidence="4 6" id="KW-1133">Transmembrane helix</keyword>
<evidence type="ECO:0000256" key="1">
    <source>
        <dbReference type="ARBA" id="ARBA00004141"/>
    </source>
</evidence>
<evidence type="ECO:0000313" key="8">
    <source>
        <dbReference type="Proteomes" id="UP000718564"/>
    </source>
</evidence>
<reference evidence="7 8" key="1">
    <citation type="submission" date="2018-06" db="EMBL/GenBank/DDBJ databases">
        <title>Comparative genomics of Brasilonema spp. strains.</title>
        <authorList>
            <person name="Alvarenga D.O."/>
            <person name="Fiore M.F."/>
            <person name="Varani A.M."/>
        </authorList>
    </citation>
    <scope>NUCLEOTIDE SEQUENCE [LARGE SCALE GENOMIC DNA]</scope>
    <source>
        <strain evidence="7 8">SPC951</strain>
    </source>
</reference>
<feature type="transmembrane region" description="Helical" evidence="6">
    <location>
        <begin position="42"/>
        <end position="63"/>
    </location>
</feature>
<dbReference type="InterPro" id="IPR002781">
    <property type="entry name" value="TM_pro_TauE-like"/>
</dbReference>
<keyword evidence="3 6" id="KW-0812">Transmembrane</keyword>
<evidence type="ECO:0000256" key="2">
    <source>
        <dbReference type="ARBA" id="ARBA00009142"/>
    </source>
</evidence>
<gene>
    <name evidence="7" type="ORF">DP116_27390</name>
</gene>
<comment type="subcellular location">
    <subcellularLocation>
        <location evidence="6">Cell membrane</location>
        <topology evidence="6">Multi-pass membrane protein</topology>
    </subcellularLocation>
    <subcellularLocation>
        <location evidence="1">Membrane</location>
        <topology evidence="1">Multi-pass membrane protein</topology>
    </subcellularLocation>
</comment>
<feature type="transmembrane region" description="Helical" evidence="6">
    <location>
        <begin position="219"/>
        <end position="238"/>
    </location>
</feature>
<evidence type="ECO:0000256" key="5">
    <source>
        <dbReference type="ARBA" id="ARBA00023136"/>
    </source>
</evidence>
<evidence type="ECO:0000256" key="6">
    <source>
        <dbReference type="RuleBase" id="RU363041"/>
    </source>
</evidence>
<evidence type="ECO:0000256" key="3">
    <source>
        <dbReference type="ARBA" id="ARBA00022692"/>
    </source>
</evidence>